<dbReference type="SUPFAM" id="SSF51735">
    <property type="entry name" value="NAD(P)-binding Rossmann-fold domains"/>
    <property type="match status" value="1"/>
</dbReference>
<evidence type="ECO:0000256" key="1">
    <source>
        <dbReference type="ARBA" id="ARBA00000455"/>
    </source>
</evidence>
<dbReference type="HAMAP" id="MF_03210">
    <property type="entry name" value="Formate_dehydrogenase"/>
    <property type="match status" value="1"/>
</dbReference>
<feature type="binding site" evidence="6">
    <location>
        <begin position="367"/>
        <end position="370"/>
    </location>
    <ligand>
        <name>NAD(+)</name>
        <dbReference type="ChEBI" id="CHEBI:57540"/>
    </ligand>
</feature>
<dbReference type="SUPFAM" id="SSF52283">
    <property type="entry name" value="Formate/glycerate dehydrogenase catalytic domain-like"/>
    <property type="match status" value="1"/>
</dbReference>
<evidence type="ECO:0000256" key="4">
    <source>
        <dbReference type="ARBA" id="ARBA00023027"/>
    </source>
</evidence>
<comment type="subcellular location">
    <subcellularLocation>
        <location evidence="6">Cytoplasm</location>
    </subcellularLocation>
</comment>
<dbReference type="Pfam" id="PF02826">
    <property type="entry name" value="2-Hacid_dh_C"/>
    <property type="match status" value="1"/>
</dbReference>
<feature type="domain" description="D-isomer specific 2-hydroxyacid dehydrogenase NAD-binding" evidence="8">
    <location>
        <begin position="185"/>
        <end position="368"/>
    </location>
</feature>
<dbReference type="Gene3D" id="3.40.50.720">
    <property type="entry name" value="NAD(P)-binding Rossmann-like Domain"/>
    <property type="match status" value="2"/>
</dbReference>
<feature type="binding site" evidence="6">
    <location>
        <position position="175"/>
    </location>
    <ligand>
        <name>substrate</name>
    </ligand>
</feature>
<evidence type="ECO:0000256" key="3">
    <source>
        <dbReference type="ARBA" id="ARBA00023002"/>
    </source>
</evidence>
<dbReference type="GO" id="GO:0016616">
    <property type="term" value="F:oxidoreductase activity, acting on the CH-OH group of donors, NAD or NADP as acceptor"/>
    <property type="evidence" value="ECO:0007669"/>
    <property type="project" value="InterPro"/>
</dbReference>
<dbReference type="InterPro" id="IPR036291">
    <property type="entry name" value="NAD(P)-bd_dom_sf"/>
</dbReference>
<dbReference type="NCBIfam" id="NF005750">
    <property type="entry name" value="PRK07574.1"/>
    <property type="match status" value="1"/>
</dbReference>
<evidence type="ECO:0000259" key="8">
    <source>
        <dbReference type="Pfam" id="PF02826"/>
    </source>
</evidence>
<feature type="domain" description="D-isomer specific 2-hydroxyacid dehydrogenase catalytic" evidence="7">
    <location>
        <begin position="89"/>
        <end position="388"/>
    </location>
</feature>
<dbReference type="InterPro" id="IPR029752">
    <property type="entry name" value="D-isomer_DH_CS1"/>
</dbReference>
<evidence type="ECO:0000256" key="6">
    <source>
        <dbReference type="HAMAP-Rule" id="MF_03210"/>
    </source>
</evidence>
<keyword evidence="4 6" id="KW-0520">NAD</keyword>
<comment type="caution">
    <text evidence="9">The sequence shown here is derived from an EMBL/GenBank/DDBJ whole genome shotgun (WGS) entry which is preliminary data.</text>
</comment>
<evidence type="ECO:0000256" key="2">
    <source>
        <dbReference type="ARBA" id="ARBA00013128"/>
    </source>
</evidence>
<dbReference type="PROSITE" id="PS00065">
    <property type="entry name" value="D_2_HYDROXYACID_DH_1"/>
    <property type="match status" value="1"/>
</dbReference>
<accession>A0AAD5RTN0</accession>
<comment type="similarity">
    <text evidence="6">Belongs to the D-isomer specific 2-hydroxyacid dehydrogenase family. FDH subfamily.</text>
</comment>
<feature type="binding site" evidence="6">
    <location>
        <position position="312"/>
    </location>
    <ligand>
        <name>NAD(+)</name>
        <dbReference type="ChEBI" id="CHEBI:57540"/>
    </ligand>
</feature>
<feature type="binding site" evidence="6">
    <location>
        <position position="251"/>
    </location>
    <ligand>
        <name>NAD(+)</name>
        <dbReference type="ChEBI" id="CHEBI:57540"/>
    </ligand>
</feature>
<dbReference type="PROSITE" id="PS00670">
    <property type="entry name" value="D_2_HYDROXYACID_DH_2"/>
    <property type="match status" value="1"/>
</dbReference>
<evidence type="ECO:0000313" key="9">
    <source>
        <dbReference type="EMBL" id="KAJ2903965.1"/>
    </source>
</evidence>
<evidence type="ECO:0000259" key="7">
    <source>
        <dbReference type="Pfam" id="PF00389"/>
    </source>
</evidence>
<dbReference type="Pfam" id="PF00389">
    <property type="entry name" value="2-Hacid_dh"/>
    <property type="match status" value="1"/>
</dbReference>
<dbReference type="PANTHER" id="PTHR42938">
    <property type="entry name" value="FORMATE DEHYDROGENASE 1"/>
    <property type="match status" value="1"/>
</dbReference>
<dbReference type="InterPro" id="IPR029753">
    <property type="entry name" value="D-isomer_DH_CS"/>
</dbReference>
<dbReference type="InterPro" id="IPR033689">
    <property type="entry name" value="FDH_NAD-dep"/>
</dbReference>
<comment type="subunit">
    <text evidence="6">Homodimer.</text>
</comment>
<keyword evidence="3 6" id="KW-0560">Oxidoreductase</keyword>
<dbReference type="AlphaFoldDB" id="A0AAD5RTN0"/>
<gene>
    <name evidence="9" type="ORF">MKZ38_009020</name>
</gene>
<dbReference type="Proteomes" id="UP001201980">
    <property type="component" value="Unassembled WGS sequence"/>
</dbReference>
<keyword evidence="10" id="KW-1185">Reference proteome</keyword>
<reference evidence="9" key="1">
    <citation type="submission" date="2022-07" db="EMBL/GenBank/DDBJ databases">
        <title>Draft genome sequence of Zalerion maritima ATCC 34329, a (micro)plastics degrading marine fungus.</title>
        <authorList>
            <person name="Paco A."/>
            <person name="Goncalves M.F.M."/>
            <person name="Rocha-Santos T.A.P."/>
            <person name="Alves A."/>
        </authorList>
    </citation>
    <scope>NUCLEOTIDE SEQUENCE</scope>
    <source>
        <strain evidence="9">ATCC 34329</strain>
    </source>
</reference>
<comment type="function">
    <text evidence="6">Catalyzes the NAD(+)-dependent oxidation of formate to carbon dioxide. Formate oxidation is the final step in the methanol oxidation pathway in methylotrophic microorganisms. Has a role in the detoxification of exogenous formate in non-methylotrophic organisms.</text>
</comment>
<dbReference type="EC" id="1.17.1.9" evidence="2 6"/>
<feature type="binding site" evidence="6">
    <location>
        <position position="149"/>
    </location>
    <ligand>
        <name>substrate</name>
    </ligand>
</feature>
<organism evidence="9 10">
    <name type="scientific">Zalerion maritima</name>
    <dbReference type="NCBI Taxonomy" id="339359"/>
    <lineage>
        <taxon>Eukaryota</taxon>
        <taxon>Fungi</taxon>
        <taxon>Dikarya</taxon>
        <taxon>Ascomycota</taxon>
        <taxon>Pezizomycotina</taxon>
        <taxon>Sordariomycetes</taxon>
        <taxon>Lulworthiomycetidae</taxon>
        <taxon>Lulworthiales</taxon>
        <taxon>Lulworthiaceae</taxon>
        <taxon>Zalerion</taxon>
    </lineage>
</organism>
<dbReference type="PROSITE" id="PS00671">
    <property type="entry name" value="D_2_HYDROXYACID_DH_3"/>
    <property type="match status" value="1"/>
</dbReference>
<dbReference type="InterPro" id="IPR006139">
    <property type="entry name" value="D-isomer_2_OHA_DH_cat_dom"/>
</dbReference>
<comment type="caution">
    <text evidence="6">Lacks conserved residue(s) required for the propagation of feature annotation.</text>
</comment>
<feature type="binding site" evidence="6">
    <location>
        <begin position="230"/>
        <end position="231"/>
    </location>
    <ligand>
        <name>NAD(+)</name>
        <dbReference type="ChEBI" id="CHEBI:57540"/>
    </ligand>
</feature>
<sequence>MVLFSRTLCSVSVGFRAVRAFSSVSLRPNVPRYTGLPSRFPRISTPVRLLTTQREKVKVLLVLYDGGKHAEQVPELLGTTENELGIRKWLEDAGHTLVTTSDKEGENSKMDQELVDAEIVITTPFHPAYLTAERLAKAKKLKLAVTAGIGSDHVDLNAANKTNGGITVAEVTGSNVVSVAEHVVMTILVLIRNFVPAHEMIEQGRWDVAEAAKNEFDLEGKVVGTVAVGRIGERVLRRLKPFDCKELLYYDYQPLSPETEKEIGCRRVTDLEEMLGQCDIVTINCPLHEKTRGLFNKDLISKMKKGSYLINTARGAIVVKEDVAAALESGHLRGYGGDVWFPQPAPKEHPLRYAKNPFGGGNAMVPHVSGTSLDAQKRYADGTKAILDSYLSGRHDYRSQDLIVYSGNYATKAYGQRK</sequence>
<feature type="binding site" evidence="6">
    <location>
        <position position="338"/>
    </location>
    <ligand>
        <name>NAD(+)</name>
        <dbReference type="ChEBI" id="CHEBI:57540"/>
    </ligand>
</feature>
<evidence type="ECO:0000256" key="5">
    <source>
        <dbReference type="ARBA" id="ARBA00071864"/>
    </source>
</evidence>
<comment type="catalytic activity">
    <reaction evidence="1 6">
        <text>formate + NAD(+) = CO2 + NADH</text>
        <dbReference type="Rhea" id="RHEA:15985"/>
        <dbReference type="ChEBI" id="CHEBI:15740"/>
        <dbReference type="ChEBI" id="CHEBI:16526"/>
        <dbReference type="ChEBI" id="CHEBI:57540"/>
        <dbReference type="ChEBI" id="CHEBI:57945"/>
        <dbReference type="EC" id="1.17.1.9"/>
    </reaction>
</comment>
<dbReference type="GO" id="GO:0042183">
    <property type="term" value="P:formate catabolic process"/>
    <property type="evidence" value="ECO:0007669"/>
    <property type="project" value="UniProtKB-UniRule"/>
</dbReference>
<name>A0AAD5RTN0_9PEZI</name>
<evidence type="ECO:0000313" key="10">
    <source>
        <dbReference type="Proteomes" id="UP001201980"/>
    </source>
</evidence>
<dbReference type="GO" id="GO:0005829">
    <property type="term" value="C:cytosol"/>
    <property type="evidence" value="ECO:0007669"/>
    <property type="project" value="TreeGrafter"/>
</dbReference>
<dbReference type="GO" id="GO:0051287">
    <property type="term" value="F:NAD binding"/>
    <property type="evidence" value="ECO:0007669"/>
    <property type="project" value="InterPro"/>
</dbReference>
<dbReference type="InterPro" id="IPR006140">
    <property type="entry name" value="D-isomer_DH_NAD-bd"/>
</dbReference>
<proteinExistence type="inferred from homology"/>
<feature type="site" description="Important for catalytic activity" evidence="6">
    <location>
        <position position="367"/>
    </location>
</feature>
<protein>
    <recommendedName>
        <fullName evidence="5 6">Formate dehydrogenase</fullName>
        <shortName evidence="6">FDH</shortName>
        <ecNumber evidence="2 6">1.17.1.9</ecNumber>
    </recommendedName>
    <alternativeName>
        <fullName evidence="6">NAD-dependent formate dehydrogenase</fullName>
    </alternativeName>
</protein>
<dbReference type="CDD" id="cd05302">
    <property type="entry name" value="FDH"/>
    <property type="match status" value="1"/>
</dbReference>
<dbReference type="EMBL" id="JAKWBI020000065">
    <property type="protein sequence ID" value="KAJ2903965.1"/>
    <property type="molecule type" value="Genomic_DNA"/>
</dbReference>
<dbReference type="FunFam" id="3.40.50.720:FF:000057">
    <property type="entry name" value="Formate dehydrogenase"/>
    <property type="match status" value="1"/>
</dbReference>
<dbReference type="PANTHER" id="PTHR42938:SF9">
    <property type="entry name" value="FORMATE DEHYDROGENASE 1"/>
    <property type="match status" value="1"/>
</dbReference>
<feature type="binding site" evidence="6">
    <location>
        <begin position="286"/>
        <end position="290"/>
    </location>
    <ligand>
        <name>NAD(+)</name>
        <dbReference type="ChEBI" id="CHEBI:57540"/>
    </ligand>
</feature>
<feature type="site" description="Important for catalytic activity" evidence="6">
    <location>
        <position position="314"/>
    </location>
</feature>
<dbReference type="GO" id="GO:0008863">
    <property type="term" value="F:formate dehydrogenase (NAD+) activity"/>
    <property type="evidence" value="ECO:0007669"/>
    <property type="project" value="UniProtKB-UniRule"/>
</dbReference>
<keyword evidence="6" id="KW-0963">Cytoplasm</keyword>